<keyword evidence="1" id="KW-1133">Transmembrane helix</keyword>
<accession>A0ABT1E8U1</accession>
<dbReference type="Proteomes" id="UP001523566">
    <property type="component" value="Unassembled WGS sequence"/>
</dbReference>
<sequence length="87" mass="10082">MIIGYLLIINLITFIAFAVDKNNARKQRWRIRVTTLLGLSFIGGSLGGLLGMYLFRHKTQKKAFTIGIPFMLIMQLFISFYYLTIEF</sequence>
<dbReference type="PIRSF" id="PIRSF002599">
    <property type="entry name" value="Cold_shock_A"/>
    <property type="match status" value="1"/>
</dbReference>
<feature type="transmembrane region" description="Helical" evidence="1">
    <location>
        <begin position="63"/>
        <end position="83"/>
    </location>
</feature>
<keyword evidence="1" id="KW-0812">Transmembrane</keyword>
<evidence type="ECO:0000313" key="3">
    <source>
        <dbReference type="Proteomes" id="UP001523566"/>
    </source>
</evidence>
<dbReference type="InterPro" id="IPR012156">
    <property type="entry name" value="Cold_shock_CspA"/>
</dbReference>
<dbReference type="Pfam" id="PF06961">
    <property type="entry name" value="DUF1294"/>
    <property type="match status" value="1"/>
</dbReference>
<name>A0ABT1E8U1_9FIRM</name>
<dbReference type="RefSeq" id="WP_262066033.1">
    <property type="nucleotide sequence ID" value="NZ_JAMXOD010000009.1"/>
</dbReference>
<evidence type="ECO:0000256" key="1">
    <source>
        <dbReference type="SAM" id="Phobius"/>
    </source>
</evidence>
<reference evidence="2 3" key="1">
    <citation type="journal article" date="2022" name="Genome Biol. Evol.">
        <title>Host diet, physiology and behaviors set the stage for Lachnospiraceae cladogenesis.</title>
        <authorList>
            <person name="Vera-Ponce De Leon A."/>
            <person name="Schneider M."/>
            <person name="Jahnes B.C."/>
            <person name="Sadowski V."/>
            <person name="Camuy-Velez L.A."/>
            <person name="Duan J."/>
            <person name="Sabree Z.L."/>
        </authorList>
    </citation>
    <scope>NUCLEOTIDE SEQUENCE [LARGE SCALE GENOMIC DNA]</scope>
    <source>
        <strain evidence="2 3">PAL113</strain>
    </source>
</reference>
<feature type="transmembrane region" description="Helical" evidence="1">
    <location>
        <begin position="34"/>
        <end position="56"/>
    </location>
</feature>
<dbReference type="EMBL" id="JAMZFW010000009">
    <property type="protein sequence ID" value="MCP1102245.1"/>
    <property type="molecule type" value="Genomic_DNA"/>
</dbReference>
<protein>
    <submittedName>
        <fullName evidence="2">DUF1294 domain-containing protein</fullName>
    </submittedName>
</protein>
<keyword evidence="1" id="KW-0472">Membrane</keyword>
<organism evidence="2 3">
    <name type="scientific">Aequitasia blattaphilus</name>
    <dbReference type="NCBI Taxonomy" id="2949332"/>
    <lineage>
        <taxon>Bacteria</taxon>
        <taxon>Bacillati</taxon>
        <taxon>Bacillota</taxon>
        <taxon>Clostridia</taxon>
        <taxon>Lachnospirales</taxon>
        <taxon>Lachnospiraceae</taxon>
        <taxon>Aequitasia</taxon>
    </lineage>
</organism>
<proteinExistence type="predicted"/>
<comment type="caution">
    <text evidence="2">The sequence shown here is derived from an EMBL/GenBank/DDBJ whole genome shotgun (WGS) entry which is preliminary data.</text>
</comment>
<keyword evidence="3" id="KW-1185">Reference proteome</keyword>
<gene>
    <name evidence="2" type="ORF">NK125_07470</name>
</gene>
<dbReference type="InterPro" id="IPR010718">
    <property type="entry name" value="DUF1294"/>
</dbReference>
<evidence type="ECO:0000313" key="2">
    <source>
        <dbReference type="EMBL" id="MCP1102245.1"/>
    </source>
</evidence>